<accession>A0A448WY11</accession>
<dbReference type="AlphaFoldDB" id="A0A448WY11"/>
<keyword evidence="3" id="KW-1185">Reference proteome</keyword>
<sequence>MKQFLTLTTLASTRQMTSLPANRSGRRTNDAITCLEPTHVKSQIPVTPSVRVGLLSPFHAGITRSRAPYRTSHQASGGYGQSSPLKGLVSSRRGRIVFIATICAPAPRVSLAHVNSHVSNSNSISHAARLALVRVPLSGTRPPTVASPPRSCLRGGFICFSDLQARPTVMSNYHFSAHSIPRSHPSADSSLAPHLTTGTRTPNCRSVPGENAKARRGGRLEPISSAHGRSFRRNRSFAHFTPSQSNQLPSPCSLPDESDGSLSEQTAQGAFTGPRGVHAQDKKFTAWTDYQLPRATGSVESVDQAVSRQRSLSSDHTVPCARTPTHPLRRTMRRMMPTFFG</sequence>
<organism evidence="2 3">
    <name type="scientific">Protopolystoma xenopodis</name>
    <dbReference type="NCBI Taxonomy" id="117903"/>
    <lineage>
        <taxon>Eukaryota</taxon>
        <taxon>Metazoa</taxon>
        <taxon>Spiralia</taxon>
        <taxon>Lophotrochozoa</taxon>
        <taxon>Platyhelminthes</taxon>
        <taxon>Monogenea</taxon>
        <taxon>Polyopisthocotylea</taxon>
        <taxon>Polystomatidea</taxon>
        <taxon>Polystomatidae</taxon>
        <taxon>Protopolystoma</taxon>
    </lineage>
</organism>
<feature type="region of interest" description="Disordered" evidence="1">
    <location>
        <begin position="179"/>
        <end position="277"/>
    </location>
</feature>
<comment type="caution">
    <text evidence="2">The sequence shown here is derived from an EMBL/GenBank/DDBJ whole genome shotgun (WGS) entry which is preliminary data.</text>
</comment>
<evidence type="ECO:0000313" key="3">
    <source>
        <dbReference type="Proteomes" id="UP000784294"/>
    </source>
</evidence>
<gene>
    <name evidence="2" type="ORF">PXEA_LOCUS16433</name>
</gene>
<name>A0A448WY11_9PLAT</name>
<proteinExistence type="predicted"/>
<feature type="compositionally biased region" description="Polar residues" evidence="1">
    <location>
        <begin position="260"/>
        <end position="269"/>
    </location>
</feature>
<evidence type="ECO:0000256" key="1">
    <source>
        <dbReference type="SAM" id="MobiDB-lite"/>
    </source>
</evidence>
<reference evidence="2" key="1">
    <citation type="submission" date="2018-11" db="EMBL/GenBank/DDBJ databases">
        <authorList>
            <consortium name="Pathogen Informatics"/>
        </authorList>
    </citation>
    <scope>NUCLEOTIDE SEQUENCE</scope>
</reference>
<protein>
    <submittedName>
        <fullName evidence="2">Uncharacterized protein</fullName>
    </submittedName>
</protein>
<dbReference type="EMBL" id="CAAALY010059465">
    <property type="protein sequence ID" value="VEL22993.1"/>
    <property type="molecule type" value="Genomic_DNA"/>
</dbReference>
<feature type="compositionally biased region" description="Polar residues" evidence="1">
    <location>
        <begin position="241"/>
        <end position="250"/>
    </location>
</feature>
<evidence type="ECO:0000313" key="2">
    <source>
        <dbReference type="EMBL" id="VEL22993.1"/>
    </source>
</evidence>
<dbReference type="Proteomes" id="UP000784294">
    <property type="component" value="Unassembled WGS sequence"/>
</dbReference>